<proteinExistence type="predicted"/>
<protein>
    <submittedName>
        <fullName evidence="1">Uncharacterized protein</fullName>
    </submittedName>
</protein>
<dbReference type="Proteomes" id="UP001416858">
    <property type="component" value="Unassembled WGS sequence"/>
</dbReference>
<gene>
    <name evidence="1" type="ORF">Rcae01_06666</name>
</gene>
<name>A0ABP9W1A2_9BACT</name>
<comment type="caution">
    <text evidence="1">The sequence shown here is derived from an EMBL/GenBank/DDBJ whole genome shotgun (WGS) entry which is preliminary data.</text>
</comment>
<dbReference type="EMBL" id="BAABRO010000038">
    <property type="protein sequence ID" value="GAA5511152.1"/>
    <property type="molecule type" value="Genomic_DNA"/>
</dbReference>
<reference evidence="1 2" key="1">
    <citation type="submission" date="2024-02" db="EMBL/GenBank/DDBJ databases">
        <title>Rhodopirellula caenicola NBRC 110016.</title>
        <authorList>
            <person name="Ichikawa N."/>
            <person name="Katano-Makiyama Y."/>
            <person name="Hidaka K."/>
        </authorList>
    </citation>
    <scope>NUCLEOTIDE SEQUENCE [LARGE SCALE GENOMIC DNA]</scope>
    <source>
        <strain evidence="1 2">NBRC 110016</strain>
    </source>
</reference>
<organism evidence="1 2">
    <name type="scientific">Novipirellula caenicola</name>
    <dbReference type="NCBI Taxonomy" id="1536901"/>
    <lineage>
        <taxon>Bacteria</taxon>
        <taxon>Pseudomonadati</taxon>
        <taxon>Planctomycetota</taxon>
        <taxon>Planctomycetia</taxon>
        <taxon>Pirellulales</taxon>
        <taxon>Pirellulaceae</taxon>
        <taxon>Novipirellula</taxon>
    </lineage>
</organism>
<evidence type="ECO:0000313" key="1">
    <source>
        <dbReference type="EMBL" id="GAA5511152.1"/>
    </source>
</evidence>
<sequence>MFKTTNRDKQDGQLHSLGVLPKIVAIAVMVCFQPSCNSTNESNKNMSNTPVSLQFDGVYTDGRNYFRFFADGRVQELPLTVGVYSLQDALKLIETNDALSTGEYQLEGSRVTFTTEMMLAGREYLTDYVGDISPGRLDLHQRSDSSDSGASVFEFLEVESFESR</sequence>
<accession>A0ABP9W1A2</accession>
<keyword evidence="2" id="KW-1185">Reference proteome</keyword>
<evidence type="ECO:0000313" key="2">
    <source>
        <dbReference type="Proteomes" id="UP001416858"/>
    </source>
</evidence>